<dbReference type="VEuPathDB" id="FungiDB:PC110_g15874"/>
<dbReference type="AlphaFoldDB" id="A0A329RU17"/>
<gene>
    <name evidence="2" type="ORF">PC110_g15874</name>
</gene>
<sequence>MSMDDAHEDEGLPTAAVLSQGAARGEDGVGGSGAGVGVAGASVGDGVAVWAVVLLAMIVVSTKVHMLLMCLQKLVRACTSYKRV</sequence>
<evidence type="ECO:0000256" key="1">
    <source>
        <dbReference type="SAM" id="Phobius"/>
    </source>
</evidence>
<evidence type="ECO:0000313" key="2">
    <source>
        <dbReference type="EMBL" id="RAW27739.1"/>
    </source>
</evidence>
<accession>A0A329RU17</accession>
<keyword evidence="1" id="KW-0812">Transmembrane</keyword>
<dbReference type="Proteomes" id="UP000251314">
    <property type="component" value="Unassembled WGS sequence"/>
</dbReference>
<keyword evidence="3" id="KW-1185">Reference proteome</keyword>
<dbReference type="EMBL" id="MJFZ01000542">
    <property type="protein sequence ID" value="RAW27739.1"/>
    <property type="molecule type" value="Genomic_DNA"/>
</dbReference>
<keyword evidence="1" id="KW-0472">Membrane</keyword>
<name>A0A329RU17_9STRA</name>
<evidence type="ECO:0000313" key="3">
    <source>
        <dbReference type="Proteomes" id="UP000251314"/>
    </source>
</evidence>
<protein>
    <submittedName>
        <fullName evidence="2">Uncharacterized protein</fullName>
    </submittedName>
</protein>
<comment type="caution">
    <text evidence="2">The sequence shown here is derived from an EMBL/GenBank/DDBJ whole genome shotgun (WGS) entry which is preliminary data.</text>
</comment>
<organism evidence="2 3">
    <name type="scientific">Phytophthora cactorum</name>
    <dbReference type="NCBI Taxonomy" id="29920"/>
    <lineage>
        <taxon>Eukaryota</taxon>
        <taxon>Sar</taxon>
        <taxon>Stramenopiles</taxon>
        <taxon>Oomycota</taxon>
        <taxon>Peronosporomycetes</taxon>
        <taxon>Peronosporales</taxon>
        <taxon>Peronosporaceae</taxon>
        <taxon>Phytophthora</taxon>
    </lineage>
</organism>
<reference evidence="2 3" key="1">
    <citation type="submission" date="2018-01" db="EMBL/GenBank/DDBJ databases">
        <title>Draft genome of the strawberry crown rot pathogen Phytophthora cactorum.</title>
        <authorList>
            <person name="Armitage A.D."/>
            <person name="Lysoe E."/>
            <person name="Nellist C.F."/>
            <person name="Harrison R.J."/>
            <person name="Brurberg M.B."/>
        </authorList>
    </citation>
    <scope>NUCLEOTIDE SEQUENCE [LARGE SCALE GENOMIC DNA]</scope>
    <source>
        <strain evidence="2 3">10300</strain>
    </source>
</reference>
<keyword evidence="1" id="KW-1133">Transmembrane helix</keyword>
<proteinExistence type="predicted"/>
<feature type="transmembrane region" description="Helical" evidence="1">
    <location>
        <begin position="47"/>
        <end position="71"/>
    </location>
</feature>